<feature type="domain" description="AIP/AIPL N-terminal FKBP-type PPIase" evidence="5">
    <location>
        <begin position="20"/>
        <end position="157"/>
    </location>
</feature>
<evidence type="ECO:0000256" key="1">
    <source>
        <dbReference type="ARBA" id="ARBA00004496"/>
    </source>
</evidence>
<evidence type="ECO:0000256" key="2">
    <source>
        <dbReference type="ARBA" id="ARBA00022490"/>
    </source>
</evidence>
<keyword evidence="4" id="KW-0802">TPR repeat</keyword>
<dbReference type="Proteomes" id="UP000000305">
    <property type="component" value="Unassembled WGS sequence"/>
</dbReference>
<name>E9H5F1_DAPPU</name>
<evidence type="ECO:0000259" key="5">
    <source>
        <dbReference type="Pfam" id="PF23322"/>
    </source>
</evidence>
<reference evidence="6 7" key="1">
    <citation type="journal article" date="2011" name="Science">
        <title>The ecoresponsive genome of Daphnia pulex.</title>
        <authorList>
            <person name="Colbourne J.K."/>
            <person name="Pfrender M.E."/>
            <person name="Gilbert D."/>
            <person name="Thomas W.K."/>
            <person name="Tucker A."/>
            <person name="Oakley T.H."/>
            <person name="Tokishita S."/>
            <person name="Aerts A."/>
            <person name="Arnold G.J."/>
            <person name="Basu M.K."/>
            <person name="Bauer D.J."/>
            <person name="Caceres C.E."/>
            <person name="Carmel L."/>
            <person name="Casola C."/>
            <person name="Choi J.H."/>
            <person name="Detter J.C."/>
            <person name="Dong Q."/>
            <person name="Dusheyko S."/>
            <person name="Eads B.D."/>
            <person name="Frohlich T."/>
            <person name="Geiler-Samerotte K.A."/>
            <person name="Gerlach D."/>
            <person name="Hatcher P."/>
            <person name="Jogdeo S."/>
            <person name="Krijgsveld J."/>
            <person name="Kriventseva E.V."/>
            <person name="Kultz D."/>
            <person name="Laforsch C."/>
            <person name="Lindquist E."/>
            <person name="Lopez J."/>
            <person name="Manak J.R."/>
            <person name="Muller J."/>
            <person name="Pangilinan J."/>
            <person name="Patwardhan R.P."/>
            <person name="Pitluck S."/>
            <person name="Pritham E.J."/>
            <person name="Rechtsteiner A."/>
            <person name="Rho M."/>
            <person name="Rogozin I.B."/>
            <person name="Sakarya O."/>
            <person name="Salamov A."/>
            <person name="Schaack S."/>
            <person name="Shapiro H."/>
            <person name="Shiga Y."/>
            <person name="Skalitzky C."/>
            <person name="Smith Z."/>
            <person name="Souvorov A."/>
            <person name="Sung W."/>
            <person name="Tang Z."/>
            <person name="Tsuchiya D."/>
            <person name="Tu H."/>
            <person name="Vos H."/>
            <person name="Wang M."/>
            <person name="Wolf Y.I."/>
            <person name="Yamagata H."/>
            <person name="Yamada T."/>
            <person name="Ye Y."/>
            <person name="Shaw J.R."/>
            <person name="Andrews J."/>
            <person name="Crease T.J."/>
            <person name="Tang H."/>
            <person name="Lucas S.M."/>
            <person name="Robertson H.M."/>
            <person name="Bork P."/>
            <person name="Koonin E.V."/>
            <person name="Zdobnov E.M."/>
            <person name="Grigoriev I.V."/>
            <person name="Lynch M."/>
            <person name="Boore J.L."/>
        </authorList>
    </citation>
    <scope>NUCLEOTIDE SEQUENCE [LARGE SCALE GENOMIC DNA]</scope>
</reference>
<dbReference type="Gene3D" id="1.25.40.10">
    <property type="entry name" value="Tetratricopeptide repeat domain"/>
    <property type="match status" value="1"/>
</dbReference>
<dbReference type="InterPro" id="IPR039663">
    <property type="entry name" value="AIP/AIPL1/TTC9"/>
</dbReference>
<gene>
    <name evidence="6" type="ORF">DAPPUDRAFT_325741</name>
</gene>
<keyword evidence="2" id="KW-0963">Cytoplasm</keyword>
<dbReference type="HOGENOM" id="CLU_052244_0_0_1"/>
<sequence length="335" mass="38297">MNDPLIQKKILHAGTANASEFPSDTKVRFHFVAQLITRNPDGEIVLGKVIDDSRNYTQPIEILIGKKFKLEVWETMVQAMAVNEVSEFYVDKTLCLTYPLVAKTLRDAYSKDKPKTHEHTSPHCCGAMALVNGPKLGYDDLNQLMEKPSDYLFRIELLGVDLPQSYQKETWQMDENERINALPRLRLEGNELYQNKKNAEASKIYAQAIGIIEQLQLKEKPGEQEWQALADMKIPFLLNYSQCQLLMGNYYEVIEQCSQVLIQQPNNVKAIFRRGMAHLNAWNPTEAKNDFEKAALIDPSLAKTVQQQLSKLEEMIKEKNKSDKAWLSQAFGSKT</sequence>
<dbReference type="GO" id="GO:0005737">
    <property type="term" value="C:cytoplasm"/>
    <property type="evidence" value="ECO:0007669"/>
    <property type="project" value="UniProtKB-SubCell"/>
</dbReference>
<dbReference type="Pfam" id="PF23322">
    <property type="entry name" value="PPIase_AIP"/>
    <property type="match status" value="1"/>
</dbReference>
<dbReference type="SUPFAM" id="SSF48452">
    <property type="entry name" value="TPR-like"/>
    <property type="match status" value="1"/>
</dbReference>
<dbReference type="SUPFAM" id="SSF54534">
    <property type="entry name" value="FKBP-like"/>
    <property type="match status" value="1"/>
</dbReference>
<evidence type="ECO:0000256" key="3">
    <source>
        <dbReference type="ARBA" id="ARBA00022737"/>
    </source>
</evidence>
<dbReference type="FunCoup" id="E9H5F1">
    <property type="interactions" value="358"/>
</dbReference>
<dbReference type="AlphaFoldDB" id="E9H5F1"/>
<evidence type="ECO:0000313" key="6">
    <source>
        <dbReference type="EMBL" id="EFX72952.1"/>
    </source>
</evidence>
<accession>E9H5F1</accession>
<protein>
    <recommendedName>
        <fullName evidence="5">AIP/AIPL N-terminal FKBP-type PPIase domain-containing protein</fullName>
    </recommendedName>
</protein>
<organism evidence="6 7">
    <name type="scientific">Daphnia pulex</name>
    <name type="common">Water flea</name>
    <dbReference type="NCBI Taxonomy" id="6669"/>
    <lineage>
        <taxon>Eukaryota</taxon>
        <taxon>Metazoa</taxon>
        <taxon>Ecdysozoa</taxon>
        <taxon>Arthropoda</taxon>
        <taxon>Crustacea</taxon>
        <taxon>Branchiopoda</taxon>
        <taxon>Diplostraca</taxon>
        <taxon>Cladocera</taxon>
        <taxon>Anomopoda</taxon>
        <taxon>Daphniidae</taxon>
        <taxon>Daphnia</taxon>
    </lineage>
</organism>
<dbReference type="OrthoDB" id="5829758at2759"/>
<evidence type="ECO:0000256" key="4">
    <source>
        <dbReference type="ARBA" id="ARBA00022803"/>
    </source>
</evidence>
<dbReference type="InParanoid" id="E9H5F1"/>
<dbReference type="STRING" id="6669.E9H5F1"/>
<dbReference type="InterPro" id="IPR056277">
    <property type="entry name" value="PPIase_AIP"/>
</dbReference>
<dbReference type="InterPro" id="IPR019734">
    <property type="entry name" value="TPR_rpt"/>
</dbReference>
<dbReference type="KEGG" id="dpx:DAPPUDRAFT_325741"/>
<dbReference type="EMBL" id="GL732594">
    <property type="protein sequence ID" value="EFX72952.1"/>
    <property type="molecule type" value="Genomic_DNA"/>
</dbReference>
<proteinExistence type="predicted"/>
<dbReference type="eggNOG" id="KOG0545">
    <property type="taxonomic scope" value="Eukaryota"/>
</dbReference>
<dbReference type="GO" id="GO:0003755">
    <property type="term" value="F:peptidyl-prolyl cis-trans isomerase activity"/>
    <property type="evidence" value="ECO:0007669"/>
    <property type="project" value="InterPro"/>
</dbReference>
<dbReference type="SMART" id="SM00028">
    <property type="entry name" value="TPR"/>
    <property type="match status" value="3"/>
</dbReference>
<dbReference type="InterPro" id="IPR011990">
    <property type="entry name" value="TPR-like_helical_dom_sf"/>
</dbReference>
<keyword evidence="7" id="KW-1185">Reference proteome</keyword>
<comment type="subcellular location">
    <subcellularLocation>
        <location evidence="1">Cytoplasm</location>
    </subcellularLocation>
</comment>
<dbReference type="OMA" id="SHCCGMM"/>
<dbReference type="InterPro" id="IPR046357">
    <property type="entry name" value="PPIase_dom_sf"/>
</dbReference>
<dbReference type="Gene3D" id="3.10.50.40">
    <property type="match status" value="1"/>
</dbReference>
<dbReference type="PANTHER" id="PTHR11242:SF0">
    <property type="entry name" value="TPR_REGION DOMAIN-CONTAINING PROTEIN"/>
    <property type="match status" value="1"/>
</dbReference>
<evidence type="ECO:0000313" key="7">
    <source>
        <dbReference type="Proteomes" id="UP000000305"/>
    </source>
</evidence>
<dbReference type="FunFam" id="1.25.40.10:FF:000052">
    <property type="entry name" value="Aryl-hydrocarbon-interacting protein-like 1"/>
    <property type="match status" value="1"/>
</dbReference>
<dbReference type="PANTHER" id="PTHR11242">
    <property type="entry name" value="ARYL HYDROCARBON RECEPTOR INTERACTING PROTEIN RELATED"/>
    <property type="match status" value="1"/>
</dbReference>
<keyword evidence="3" id="KW-0677">Repeat</keyword>
<dbReference type="PhylomeDB" id="E9H5F1"/>